<keyword evidence="2" id="KW-0472">Membrane</keyword>
<keyword evidence="2" id="KW-0812">Transmembrane</keyword>
<protein>
    <submittedName>
        <fullName evidence="3">Uncharacterized protein</fullName>
    </submittedName>
</protein>
<keyword evidence="4" id="KW-1185">Reference proteome</keyword>
<keyword evidence="2" id="KW-1133">Transmembrane helix</keyword>
<feature type="transmembrane region" description="Helical" evidence="2">
    <location>
        <begin position="39"/>
        <end position="62"/>
    </location>
</feature>
<accession>A0ABT3L767</accession>
<evidence type="ECO:0000256" key="1">
    <source>
        <dbReference type="SAM" id="MobiDB-lite"/>
    </source>
</evidence>
<reference evidence="3 4" key="1">
    <citation type="submission" date="2021-08" db="EMBL/GenBank/DDBJ databases">
        <title>Draft genome sequence of Spirulina subsalsa with high tolerance to salinity and hype-accumulation of phycocyanin.</title>
        <authorList>
            <person name="Pei H."/>
            <person name="Jiang L."/>
        </authorList>
    </citation>
    <scope>NUCLEOTIDE SEQUENCE [LARGE SCALE GENOMIC DNA]</scope>
    <source>
        <strain evidence="3 4">FACHB-351</strain>
    </source>
</reference>
<evidence type="ECO:0000313" key="3">
    <source>
        <dbReference type="EMBL" id="MCW6037349.1"/>
    </source>
</evidence>
<dbReference type="EMBL" id="JAIHOM010000067">
    <property type="protein sequence ID" value="MCW6037349.1"/>
    <property type="molecule type" value="Genomic_DNA"/>
</dbReference>
<evidence type="ECO:0000313" key="4">
    <source>
        <dbReference type="Proteomes" id="UP001526426"/>
    </source>
</evidence>
<proteinExistence type="predicted"/>
<dbReference type="Proteomes" id="UP001526426">
    <property type="component" value="Unassembled WGS sequence"/>
</dbReference>
<dbReference type="RefSeq" id="WP_265265205.1">
    <property type="nucleotide sequence ID" value="NZ_JAIHOM010000067.1"/>
</dbReference>
<evidence type="ECO:0000256" key="2">
    <source>
        <dbReference type="SAM" id="Phobius"/>
    </source>
</evidence>
<feature type="transmembrane region" description="Helical" evidence="2">
    <location>
        <begin position="68"/>
        <end position="87"/>
    </location>
</feature>
<sequence length="101" mass="11321">MSEREKQELENTGLPLNTQEEQEEDIQVSSSEFVPNSSALVNTVSQLSGIVSPYFIVLVGLYIYNSNFWIGIILVGVGIVSLFKISLSDVERWIESIKKLL</sequence>
<name>A0ABT3L767_9CYAN</name>
<comment type="caution">
    <text evidence="3">The sequence shown here is derived from an EMBL/GenBank/DDBJ whole genome shotgun (WGS) entry which is preliminary data.</text>
</comment>
<gene>
    <name evidence="3" type="ORF">K4A83_13860</name>
</gene>
<feature type="region of interest" description="Disordered" evidence="1">
    <location>
        <begin position="1"/>
        <end position="21"/>
    </location>
</feature>
<organism evidence="3 4">
    <name type="scientific">Spirulina subsalsa FACHB-351</name>
    <dbReference type="NCBI Taxonomy" id="234711"/>
    <lineage>
        <taxon>Bacteria</taxon>
        <taxon>Bacillati</taxon>
        <taxon>Cyanobacteriota</taxon>
        <taxon>Cyanophyceae</taxon>
        <taxon>Spirulinales</taxon>
        <taxon>Spirulinaceae</taxon>
        <taxon>Spirulina</taxon>
    </lineage>
</organism>